<dbReference type="STRING" id="1123231.SAMN02745189_01916"/>
<feature type="domain" description="CAP-associated" evidence="2">
    <location>
        <begin position="103"/>
        <end position="237"/>
    </location>
</feature>
<reference evidence="3 4" key="1">
    <citation type="submission" date="2016-11" db="EMBL/GenBank/DDBJ databases">
        <authorList>
            <person name="Jaros S."/>
            <person name="Januszkiewicz K."/>
            <person name="Wedrychowicz H."/>
        </authorList>
    </citation>
    <scope>NUCLEOTIDE SEQUENCE [LARGE SCALE GENOMIC DNA]</scope>
    <source>
        <strain evidence="3 4">DSM 16010</strain>
    </source>
</reference>
<protein>
    <submittedName>
        <fullName evidence="3">Cysteine-rich secretory protein family protein</fullName>
    </submittedName>
</protein>
<name>A0A1M7HMY7_9BACL</name>
<sequence>MVEIFKRLFFILLLIAGGILTKPYWEEPVRENTPKQLSEAFDTAGDFTSSMIEDIDFDALRQQASSLISSFTEAEIETAAEEAETPALSVPEAQFFSIGNIELGDTRETVEEMYGAPERESANEYGVEWAAYHESYQNFMKVAYDEEDMVRGLYTNQDMLSSRSDISLGTSQETVNEIMGEPEETLQSGPHIYQINDESAYDLYVLEGVHATLFYDVHQEDQVAAVQLIDEGLERSKDGLFAPGSEALAEGLEYQLFDLTNAARVKHDLTPLEWHEAVSVTARAHSTDMAENDYFSHQNQDGQSPFDRMAEDDISFSTAGENLAAGQPSSIFAHQGLMNSEGHRKNILQTRFEELGVGVAFNENDQPFYTEKFLTRSWFN</sequence>
<dbReference type="CDD" id="cd05379">
    <property type="entry name" value="CAP_bacterial"/>
    <property type="match status" value="1"/>
</dbReference>
<dbReference type="Gene3D" id="3.40.33.10">
    <property type="entry name" value="CAP"/>
    <property type="match status" value="1"/>
</dbReference>
<dbReference type="RefSeq" id="WP_245772800.1">
    <property type="nucleotide sequence ID" value="NZ_FRCF01000008.1"/>
</dbReference>
<dbReference type="Pfam" id="PF00188">
    <property type="entry name" value="CAP"/>
    <property type="match status" value="1"/>
</dbReference>
<keyword evidence="4" id="KW-1185">Reference proteome</keyword>
<dbReference type="SUPFAM" id="SSF55797">
    <property type="entry name" value="PR-1-like"/>
    <property type="match status" value="1"/>
</dbReference>
<accession>A0A1M7HMY7</accession>
<evidence type="ECO:0000313" key="3">
    <source>
        <dbReference type="EMBL" id="SHM29814.1"/>
    </source>
</evidence>
<dbReference type="PANTHER" id="PTHR31157">
    <property type="entry name" value="SCP DOMAIN-CONTAINING PROTEIN"/>
    <property type="match status" value="1"/>
</dbReference>
<dbReference type="PANTHER" id="PTHR31157:SF1">
    <property type="entry name" value="SCP DOMAIN-CONTAINING PROTEIN"/>
    <property type="match status" value="1"/>
</dbReference>
<dbReference type="Proteomes" id="UP000184206">
    <property type="component" value="Unassembled WGS sequence"/>
</dbReference>
<dbReference type="InterPro" id="IPR029410">
    <property type="entry name" value="CAP_assoc"/>
</dbReference>
<evidence type="ECO:0000313" key="4">
    <source>
        <dbReference type="Proteomes" id="UP000184206"/>
    </source>
</evidence>
<proteinExistence type="predicted"/>
<organism evidence="3 4">
    <name type="scientific">Lacicoccus alkaliphilus DSM 16010</name>
    <dbReference type="NCBI Taxonomy" id="1123231"/>
    <lineage>
        <taxon>Bacteria</taxon>
        <taxon>Bacillati</taxon>
        <taxon>Bacillota</taxon>
        <taxon>Bacilli</taxon>
        <taxon>Bacillales</taxon>
        <taxon>Salinicoccaceae</taxon>
        <taxon>Lacicoccus</taxon>
    </lineage>
</organism>
<dbReference type="EMBL" id="FRCF01000008">
    <property type="protein sequence ID" value="SHM29814.1"/>
    <property type="molecule type" value="Genomic_DNA"/>
</dbReference>
<dbReference type="InterPro" id="IPR014044">
    <property type="entry name" value="CAP_dom"/>
</dbReference>
<evidence type="ECO:0000259" key="2">
    <source>
        <dbReference type="Pfam" id="PF14504"/>
    </source>
</evidence>
<dbReference type="InterPro" id="IPR035940">
    <property type="entry name" value="CAP_sf"/>
</dbReference>
<gene>
    <name evidence="3" type="ORF">SAMN02745189_01916</name>
</gene>
<dbReference type="Pfam" id="PF14504">
    <property type="entry name" value="CAP_assoc_N"/>
    <property type="match status" value="1"/>
</dbReference>
<evidence type="ECO:0000259" key="1">
    <source>
        <dbReference type="Pfam" id="PF00188"/>
    </source>
</evidence>
<feature type="domain" description="SCP" evidence="1">
    <location>
        <begin position="257"/>
        <end position="367"/>
    </location>
</feature>
<dbReference type="AlphaFoldDB" id="A0A1M7HMY7"/>